<dbReference type="AlphaFoldDB" id="A0A183ICS6"/>
<name>A0A183ICS6_9BILA</name>
<protein>
    <submittedName>
        <fullName evidence="4">DUF5753 domain-containing protein</fullName>
    </submittedName>
</protein>
<dbReference type="EMBL" id="UZAM01006820">
    <property type="protein sequence ID" value="VDO94284.1"/>
    <property type="molecule type" value="Genomic_DNA"/>
</dbReference>
<evidence type="ECO:0000256" key="1">
    <source>
        <dbReference type="SAM" id="MobiDB-lite"/>
    </source>
</evidence>
<organism evidence="4">
    <name type="scientific">Soboliphyme baturini</name>
    <dbReference type="NCBI Taxonomy" id="241478"/>
    <lineage>
        <taxon>Eukaryota</taxon>
        <taxon>Metazoa</taxon>
        <taxon>Ecdysozoa</taxon>
        <taxon>Nematoda</taxon>
        <taxon>Enoplea</taxon>
        <taxon>Dorylaimia</taxon>
        <taxon>Dioctophymatida</taxon>
        <taxon>Dioctophymatoidea</taxon>
        <taxon>Soboliphymatidae</taxon>
        <taxon>Soboliphyme</taxon>
    </lineage>
</organism>
<keyword evidence="3" id="KW-1185">Reference proteome</keyword>
<gene>
    <name evidence="2" type="ORF">SBAD_LOCUS1420</name>
</gene>
<feature type="region of interest" description="Disordered" evidence="1">
    <location>
        <begin position="1"/>
        <end position="23"/>
    </location>
</feature>
<dbReference type="Proteomes" id="UP000270296">
    <property type="component" value="Unassembled WGS sequence"/>
</dbReference>
<sequence>MSAIRTCSPPSGSGGEAARQRLPKIDRRRRTYESAMELLLVVTEGIRQRDVIIACRKRLHENDNDNELYSEPTVGNWNIFSLRGKEQELIDEAIRYQGSETLNLCWWKPFYSGVGITMSAQASVGALVEPNLYHRITEWEPVEGRVAIIRLQPQQTIALLQTLKPSLEGEYDSFLEKVRLF</sequence>
<evidence type="ECO:0000313" key="4">
    <source>
        <dbReference type="WBParaSite" id="SBAD_0000147901-mRNA-1"/>
    </source>
</evidence>
<proteinExistence type="predicted"/>
<evidence type="ECO:0000313" key="2">
    <source>
        <dbReference type="EMBL" id="VDO94284.1"/>
    </source>
</evidence>
<evidence type="ECO:0000313" key="3">
    <source>
        <dbReference type="Proteomes" id="UP000270296"/>
    </source>
</evidence>
<dbReference type="OrthoDB" id="425681at2759"/>
<accession>A0A183ICS6</accession>
<reference evidence="4" key="1">
    <citation type="submission" date="2016-06" db="UniProtKB">
        <authorList>
            <consortium name="WormBaseParasite"/>
        </authorList>
    </citation>
    <scope>IDENTIFICATION</scope>
</reference>
<reference evidence="2 3" key="2">
    <citation type="submission" date="2018-11" db="EMBL/GenBank/DDBJ databases">
        <authorList>
            <consortium name="Pathogen Informatics"/>
        </authorList>
    </citation>
    <scope>NUCLEOTIDE SEQUENCE [LARGE SCALE GENOMIC DNA]</scope>
</reference>
<dbReference type="WBParaSite" id="SBAD_0000147901-mRNA-1">
    <property type="protein sequence ID" value="SBAD_0000147901-mRNA-1"/>
    <property type="gene ID" value="SBAD_0000147901"/>
</dbReference>